<dbReference type="InterPro" id="IPR001375">
    <property type="entry name" value="Peptidase_S9_cat"/>
</dbReference>
<reference evidence="7 8" key="1">
    <citation type="submission" date="2017-10" db="EMBL/GenBank/DDBJ databases">
        <authorList>
            <person name="Banno H."/>
            <person name="Chua N.-H."/>
        </authorList>
    </citation>
    <scope>NUCLEOTIDE SEQUENCE [LARGE SCALE GENOMIC DNA]</scope>
    <source>
        <strain evidence="7 8">YW11</strain>
    </source>
</reference>
<keyword evidence="8" id="KW-1185">Reference proteome</keyword>
<comment type="caution">
    <text evidence="7">The sequence shown here is derived from an EMBL/GenBank/DDBJ whole genome shotgun (WGS) entry which is preliminary data.</text>
</comment>
<organism evidence="7 8">
    <name type="scientific">Teichococcus rhizosphaerae</name>
    <dbReference type="NCBI Taxonomy" id="1335062"/>
    <lineage>
        <taxon>Bacteria</taxon>
        <taxon>Pseudomonadati</taxon>
        <taxon>Pseudomonadota</taxon>
        <taxon>Alphaproteobacteria</taxon>
        <taxon>Acetobacterales</taxon>
        <taxon>Roseomonadaceae</taxon>
        <taxon>Roseomonas</taxon>
    </lineage>
</organism>
<dbReference type="Pfam" id="PF00326">
    <property type="entry name" value="Peptidase_S9"/>
    <property type="match status" value="1"/>
</dbReference>
<dbReference type="PANTHER" id="PTHR42776">
    <property type="entry name" value="SERINE PEPTIDASE S9 FAMILY MEMBER"/>
    <property type="match status" value="1"/>
</dbReference>
<sequence length="598" mass="64023">MTTDAAALLERLLATPAASAPAHAGDGRLYFLHDAEGSAQVWEIPAGGGAPRPRTRHRDAVSHVAGLPDGGAVFGRDGAGDERVQLHHLPPQGEPRALTAAPEVIHGWGAVSPEGGRIAYTANARDPAHTDAWVMDIATGGARCVAEVEGPHELPAWAPDGQALLLASAPRSFEASLDRVALADGARTPLTPHEGDWRHLSPCGRRKGGGFWLLSDRGRDFLGVAFQGPGAAEPRFLHAPPHDVELLQVSPDQSLLAVVVNEGGYSRLRFLDAESGAVRATPWHPRGVITKVSWAPEGHPDGSHVAFDLAGFAFPSGLHRAWPDRPDSAPLLPAAPPPGLRQWESITYPTHDGREIPAFLALPEGEAPGGGWPMLVWVHGGPAAQALPNWRPDLQAVLALGIGVLVPNVRGSTGYGRAYAALDDREKRLDSVADLAAAHAFLAARAEVDEGRIGIMGQSYGGWMVLAATTEYPGLWACGVDFYGIARWKTFFERTGPWRIGHRAAEYGDPVRDAALLERLSPLLRAERIACPLLVAQGMTDPRVPPLESAQIVAALERRGVPVEYLTFPDEGHGFTKRENRRRVYRAVLAFLATHLKG</sequence>
<dbReference type="InterPro" id="IPR011042">
    <property type="entry name" value="6-blade_b-propeller_TolB-like"/>
</dbReference>
<dbReference type="AlphaFoldDB" id="A0A2C7AG95"/>
<evidence type="ECO:0000256" key="1">
    <source>
        <dbReference type="ARBA" id="ARBA00022801"/>
    </source>
</evidence>
<evidence type="ECO:0000313" key="7">
    <source>
        <dbReference type="EMBL" id="PHK96186.1"/>
    </source>
</evidence>
<dbReference type="GO" id="GO:0006508">
    <property type="term" value="P:proteolysis"/>
    <property type="evidence" value="ECO:0007669"/>
    <property type="project" value="InterPro"/>
</dbReference>
<accession>A0A2C7AG95</accession>
<dbReference type="PANTHER" id="PTHR42776:SF27">
    <property type="entry name" value="DIPEPTIDYL PEPTIDASE FAMILY MEMBER 6"/>
    <property type="match status" value="1"/>
</dbReference>
<evidence type="ECO:0000256" key="3">
    <source>
        <dbReference type="ARBA" id="ARBA00032284"/>
    </source>
</evidence>
<dbReference type="GO" id="GO:0004252">
    <property type="term" value="F:serine-type endopeptidase activity"/>
    <property type="evidence" value="ECO:0007669"/>
    <property type="project" value="InterPro"/>
</dbReference>
<dbReference type="InterPro" id="IPR029058">
    <property type="entry name" value="AB_hydrolase_fold"/>
</dbReference>
<dbReference type="Gene3D" id="3.40.50.1820">
    <property type="entry name" value="alpha/beta hydrolase"/>
    <property type="match status" value="1"/>
</dbReference>
<gene>
    <name evidence="7" type="ORF">CR162_04970</name>
</gene>
<name>A0A2C7AG95_9PROT</name>
<comment type="function">
    <text evidence="5">This enzyme catalyzes the hydrolysis of the N-terminal peptide bond of an N-acetylated peptide to generate an N-acetylated amino acid and a peptide with a free N-terminus. It preferentially cleaves off Ac-Ala, Ac-Met and Ac-Ser. Also, involved in the degradation of oxidized and glycated proteins.</text>
</comment>
<evidence type="ECO:0000313" key="8">
    <source>
        <dbReference type="Proteomes" id="UP000223527"/>
    </source>
</evidence>
<evidence type="ECO:0000259" key="6">
    <source>
        <dbReference type="Pfam" id="PF00326"/>
    </source>
</evidence>
<feature type="domain" description="Peptidase S9 prolyl oligopeptidase catalytic" evidence="6">
    <location>
        <begin position="395"/>
        <end position="597"/>
    </location>
</feature>
<protein>
    <recommendedName>
        <fullName evidence="4">Acyl-peptide hydrolase</fullName>
    </recommendedName>
    <alternativeName>
        <fullName evidence="3">Acylaminoacyl-peptidase</fullName>
    </alternativeName>
</protein>
<dbReference type="SUPFAM" id="SSF69304">
    <property type="entry name" value="Tricorn protease N-terminal domain"/>
    <property type="match status" value="1"/>
</dbReference>
<dbReference type="InterPro" id="IPR002470">
    <property type="entry name" value="Peptidase_S9A"/>
</dbReference>
<dbReference type="Gene3D" id="2.120.10.30">
    <property type="entry name" value="TolB, C-terminal domain"/>
    <property type="match status" value="2"/>
</dbReference>
<keyword evidence="1" id="KW-0378">Hydrolase</keyword>
<evidence type="ECO:0000256" key="5">
    <source>
        <dbReference type="ARBA" id="ARBA00045885"/>
    </source>
</evidence>
<dbReference type="OrthoDB" id="1094230at2"/>
<evidence type="ECO:0000256" key="4">
    <source>
        <dbReference type="ARBA" id="ARBA00032596"/>
    </source>
</evidence>
<evidence type="ECO:0000256" key="2">
    <source>
        <dbReference type="ARBA" id="ARBA00022990"/>
    </source>
</evidence>
<dbReference type="PROSITE" id="PS00708">
    <property type="entry name" value="PRO_ENDOPEP_SER"/>
    <property type="match status" value="1"/>
</dbReference>
<dbReference type="RefSeq" id="WP_099094427.1">
    <property type="nucleotide sequence ID" value="NZ_PDNU01000004.1"/>
</dbReference>
<dbReference type="Proteomes" id="UP000223527">
    <property type="component" value="Unassembled WGS sequence"/>
</dbReference>
<dbReference type="PRINTS" id="PR00862">
    <property type="entry name" value="PROLIGOPTASE"/>
</dbReference>
<dbReference type="SUPFAM" id="SSF53474">
    <property type="entry name" value="alpha/beta-Hydrolases"/>
    <property type="match status" value="1"/>
</dbReference>
<proteinExistence type="predicted"/>
<dbReference type="EMBL" id="PDNU01000004">
    <property type="protein sequence ID" value="PHK96186.1"/>
    <property type="molecule type" value="Genomic_DNA"/>
</dbReference>
<dbReference type="InterPro" id="IPR002471">
    <property type="entry name" value="Pept_S9_AS"/>
</dbReference>
<keyword evidence="2" id="KW-0007">Acetylation</keyword>